<dbReference type="InParanoid" id="A0A1E7ENT5"/>
<feature type="region of interest" description="Disordered" evidence="1">
    <location>
        <begin position="63"/>
        <end position="87"/>
    </location>
</feature>
<dbReference type="EMBL" id="KV784385">
    <property type="protein sequence ID" value="OEU07525.1"/>
    <property type="molecule type" value="Genomic_DNA"/>
</dbReference>
<organism evidence="2 3">
    <name type="scientific">Fragilariopsis cylindrus CCMP1102</name>
    <dbReference type="NCBI Taxonomy" id="635003"/>
    <lineage>
        <taxon>Eukaryota</taxon>
        <taxon>Sar</taxon>
        <taxon>Stramenopiles</taxon>
        <taxon>Ochrophyta</taxon>
        <taxon>Bacillariophyta</taxon>
        <taxon>Bacillariophyceae</taxon>
        <taxon>Bacillariophycidae</taxon>
        <taxon>Bacillariales</taxon>
        <taxon>Bacillariaceae</taxon>
        <taxon>Fragilariopsis</taxon>
    </lineage>
</organism>
<reference evidence="2 3" key="1">
    <citation type="submission" date="2016-09" db="EMBL/GenBank/DDBJ databases">
        <title>Extensive genetic diversity and differential bi-allelic expression allows diatom success in the polar Southern Ocean.</title>
        <authorList>
            <consortium name="DOE Joint Genome Institute"/>
            <person name="Mock T."/>
            <person name="Otillar R.P."/>
            <person name="Strauss J."/>
            <person name="Dupont C."/>
            <person name="Frickenhaus S."/>
            <person name="Maumus F."/>
            <person name="Mcmullan M."/>
            <person name="Sanges R."/>
            <person name="Schmutz J."/>
            <person name="Toseland A."/>
            <person name="Valas R."/>
            <person name="Veluchamy A."/>
            <person name="Ward B.J."/>
            <person name="Allen A."/>
            <person name="Barry K."/>
            <person name="Falciatore A."/>
            <person name="Ferrante M."/>
            <person name="Fortunato A.E."/>
            <person name="Gloeckner G."/>
            <person name="Gruber A."/>
            <person name="Hipkin R."/>
            <person name="Janech M."/>
            <person name="Kroth P."/>
            <person name="Leese F."/>
            <person name="Lindquist E."/>
            <person name="Lyon B.R."/>
            <person name="Martin J."/>
            <person name="Mayer C."/>
            <person name="Parker M."/>
            <person name="Quesneville H."/>
            <person name="Raymond J."/>
            <person name="Uhlig C."/>
            <person name="Valentin K.U."/>
            <person name="Worden A.Z."/>
            <person name="Armbrust E.V."/>
            <person name="Bowler C."/>
            <person name="Green B."/>
            <person name="Moulton V."/>
            <person name="Van Oosterhout C."/>
            <person name="Grigoriev I."/>
        </authorList>
    </citation>
    <scope>NUCLEOTIDE SEQUENCE [LARGE SCALE GENOMIC DNA]</scope>
    <source>
        <strain evidence="2 3">CCMP1102</strain>
    </source>
</reference>
<evidence type="ECO:0000256" key="1">
    <source>
        <dbReference type="SAM" id="MobiDB-lite"/>
    </source>
</evidence>
<name>A0A1E7ENT5_9STRA</name>
<dbReference type="OrthoDB" id="6161812at2759"/>
<evidence type="ECO:0000313" key="3">
    <source>
        <dbReference type="Proteomes" id="UP000095751"/>
    </source>
</evidence>
<evidence type="ECO:0008006" key="4">
    <source>
        <dbReference type="Google" id="ProtNLM"/>
    </source>
</evidence>
<feature type="compositionally biased region" description="Basic and acidic residues" evidence="1">
    <location>
        <begin position="71"/>
        <end position="84"/>
    </location>
</feature>
<accession>A0A1E7ENT5</accession>
<dbReference type="KEGG" id="fcy:FRACYDRAFT_250948"/>
<keyword evidence="3" id="KW-1185">Reference proteome</keyword>
<dbReference type="AlphaFoldDB" id="A0A1E7ENT5"/>
<dbReference type="Proteomes" id="UP000095751">
    <property type="component" value="Unassembled WGS sequence"/>
</dbReference>
<proteinExistence type="predicted"/>
<protein>
    <recommendedName>
        <fullName evidence="4">Gamma-glutamylcyclotransferase AIG2-like domain-containing protein</fullName>
    </recommendedName>
</protein>
<sequence>MAKHYVFGYGSLICAESRAVTASALKGGDGCDAAAPAIPIRLRNWIRLWNVCGQKNTFLGVQRFPPTGGKGSEEIDRKEMDNNNKNKKKNKYYPSCVGVLVPLPSSNNGDCDNNEVLFALDRREKCYDRHRVDLNDIERVDNVLLDTDDAVVVDHIKHERMQEEIEERYYTNTFLRRPRRPRQQLVDCDNNNESINIKKDTYNNSNASANNEICVWIYVPRKCYTKMASNTKYPILQSYVDIALRGCLSISKSFTKEFVDGTYGWYPGHQYNDVLVPSSISSHSNDNNNNNEDNKKHCCWINDRHNPLYVRSDKEFSLKNSDRLDAHLVLSSNDSKRTSLLSYRIEPR</sequence>
<gene>
    <name evidence="2" type="ORF">FRACYDRAFT_250948</name>
</gene>
<evidence type="ECO:0000313" key="2">
    <source>
        <dbReference type="EMBL" id="OEU07525.1"/>
    </source>
</evidence>